<comment type="caution">
    <text evidence="1">The sequence shown here is derived from an EMBL/GenBank/DDBJ whole genome shotgun (WGS) entry which is preliminary data.</text>
</comment>
<accession>A0AAV4CZ43</accession>
<evidence type="ECO:0000313" key="2">
    <source>
        <dbReference type="Proteomes" id="UP000735302"/>
    </source>
</evidence>
<gene>
    <name evidence="1" type="ORF">PoB_006372700</name>
</gene>
<keyword evidence="2" id="KW-1185">Reference proteome</keyword>
<reference evidence="1 2" key="1">
    <citation type="journal article" date="2021" name="Elife">
        <title>Chloroplast acquisition without the gene transfer in kleptoplastic sea slugs, Plakobranchus ocellatus.</title>
        <authorList>
            <person name="Maeda T."/>
            <person name="Takahashi S."/>
            <person name="Yoshida T."/>
            <person name="Shimamura S."/>
            <person name="Takaki Y."/>
            <person name="Nagai Y."/>
            <person name="Toyoda A."/>
            <person name="Suzuki Y."/>
            <person name="Arimoto A."/>
            <person name="Ishii H."/>
            <person name="Satoh N."/>
            <person name="Nishiyama T."/>
            <person name="Hasebe M."/>
            <person name="Maruyama T."/>
            <person name="Minagawa J."/>
            <person name="Obokata J."/>
            <person name="Shigenobu S."/>
        </authorList>
    </citation>
    <scope>NUCLEOTIDE SEQUENCE [LARGE SCALE GENOMIC DNA]</scope>
</reference>
<sequence>MRCMPLTKFDSHKIARARFMQMFQALDDSVYPCAIRDKGSVQHEVRARLSSTALPTPLKYPAGAVTYTETHVNRVFSRKLRCQTVAGMNWRQEAPADFRATLMLQTEHKIRS</sequence>
<dbReference type="Proteomes" id="UP000735302">
    <property type="component" value="Unassembled WGS sequence"/>
</dbReference>
<organism evidence="1 2">
    <name type="scientific">Plakobranchus ocellatus</name>
    <dbReference type="NCBI Taxonomy" id="259542"/>
    <lineage>
        <taxon>Eukaryota</taxon>
        <taxon>Metazoa</taxon>
        <taxon>Spiralia</taxon>
        <taxon>Lophotrochozoa</taxon>
        <taxon>Mollusca</taxon>
        <taxon>Gastropoda</taxon>
        <taxon>Heterobranchia</taxon>
        <taxon>Euthyneura</taxon>
        <taxon>Panpulmonata</taxon>
        <taxon>Sacoglossa</taxon>
        <taxon>Placobranchoidea</taxon>
        <taxon>Plakobranchidae</taxon>
        <taxon>Plakobranchus</taxon>
    </lineage>
</organism>
<dbReference type="AlphaFoldDB" id="A0AAV4CZ43"/>
<protein>
    <submittedName>
        <fullName evidence="1">Uncharacterized protein</fullName>
    </submittedName>
</protein>
<name>A0AAV4CZ43_9GAST</name>
<evidence type="ECO:0000313" key="1">
    <source>
        <dbReference type="EMBL" id="GFO37222.1"/>
    </source>
</evidence>
<dbReference type="EMBL" id="BLXT01007182">
    <property type="protein sequence ID" value="GFO37222.1"/>
    <property type="molecule type" value="Genomic_DNA"/>
</dbReference>
<proteinExistence type="predicted"/>